<evidence type="ECO:0000256" key="9">
    <source>
        <dbReference type="SAM" id="MobiDB-lite"/>
    </source>
</evidence>
<protein>
    <recommendedName>
        <fullName evidence="3 6">Beta-galactosidase</fullName>
        <shortName evidence="6">Beta-gal</shortName>
        <ecNumber evidence="3 6">3.2.1.23</ecNumber>
    </recommendedName>
</protein>
<dbReference type="Pfam" id="PF08532">
    <property type="entry name" value="Glyco_hydro_42M"/>
    <property type="match status" value="1"/>
</dbReference>
<evidence type="ECO:0000259" key="10">
    <source>
        <dbReference type="Pfam" id="PF02449"/>
    </source>
</evidence>
<feature type="binding site" evidence="8">
    <location>
        <position position="159"/>
    </location>
    <ligand>
        <name>substrate</name>
    </ligand>
</feature>
<feature type="binding site" evidence="8">
    <location>
        <position position="363"/>
    </location>
    <ligand>
        <name>substrate</name>
    </ligand>
</feature>
<dbReference type="Gene3D" id="2.60.40.1180">
    <property type="entry name" value="Golgi alpha-mannosidase II"/>
    <property type="match status" value="1"/>
</dbReference>
<evidence type="ECO:0000313" key="13">
    <source>
        <dbReference type="EMBL" id="PRY67660.1"/>
    </source>
</evidence>
<dbReference type="PIRSF" id="PIRSF001084">
    <property type="entry name" value="B-galactosidase"/>
    <property type="match status" value="1"/>
</dbReference>
<evidence type="ECO:0000256" key="5">
    <source>
        <dbReference type="ARBA" id="ARBA00023295"/>
    </source>
</evidence>
<feature type="compositionally biased region" description="Low complexity" evidence="9">
    <location>
        <begin position="1"/>
        <end position="17"/>
    </location>
</feature>
<dbReference type="InterPro" id="IPR013738">
    <property type="entry name" value="Beta_galactosidase_Trimer"/>
</dbReference>
<accession>A0A2T0VBW1</accession>
<keyword evidence="5 6" id="KW-0326">Glycosidase</keyword>
<dbReference type="GO" id="GO:0004565">
    <property type="term" value="F:beta-galactosidase activity"/>
    <property type="evidence" value="ECO:0007669"/>
    <property type="project" value="UniProtKB-EC"/>
</dbReference>
<comment type="catalytic activity">
    <reaction evidence="1 6">
        <text>Hydrolysis of terminal non-reducing beta-D-galactose residues in beta-D-galactosides.</text>
        <dbReference type="EC" id="3.2.1.23"/>
    </reaction>
</comment>
<dbReference type="InterPro" id="IPR017853">
    <property type="entry name" value="GH"/>
</dbReference>
<dbReference type="Pfam" id="PF02449">
    <property type="entry name" value="Glyco_hydro_42"/>
    <property type="match status" value="1"/>
</dbReference>
<evidence type="ECO:0000256" key="1">
    <source>
        <dbReference type="ARBA" id="ARBA00001412"/>
    </source>
</evidence>
<evidence type="ECO:0000313" key="14">
    <source>
        <dbReference type="Proteomes" id="UP000237983"/>
    </source>
</evidence>
<keyword evidence="14" id="KW-1185">Reference proteome</keyword>
<keyword evidence="4 6" id="KW-0378">Hydrolase</keyword>
<evidence type="ECO:0000256" key="3">
    <source>
        <dbReference type="ARBA" id="ARBA00012756"/>
    </source>
</evidence>
<evidence type="ECO:0000256" key="8">
    <source>
        <dbReference type="PIRSR" id="PIRSR001084-2"/>
    </source>
</evidence>
<dbReference type="RefSeq" id="WP_106213409.1">
    <property type="nucleotide sequence ID" value="NZ_PVTL01000006.1"/>
</dbReference>
<dbReference type="GO" id="GO:0006012">
    <property type="term" value="P:galactose metabolic process"/>
    <property type="evidence" value="ECO:0007669"/>
    <property type="project" value="InterPro"/>
</dbReference>
<dbReference type="Pfam" id="PF08533">
    <property type="entry name" value="Glyco_hydro_42C"/>
    <property type="match status" value="1"/>
</dbReference>
<comment type="caution">
    <text evidence="13">The sequence shown here is derived from an EMBL/GenBank/DDBJ whole genome shotgun (WGS) entry which is preliminary data.</text>
</comment>
<dbReference type="CDD" id="cd03143">
    <property type="entry name" value="A4_beta-galactosidase_middle_domain"/>
    <property type="match status" value="1"/>
</dbReference>
<evidence type="ECO:0000256" key="4">
    <source>
        <dbReference type="ARBA" id="ARBA00022801"/>
    </source>
</evidence>
<dbReference type="InterPro" id="IPR013780">
    <property type="entry name" value="Glyco_hydro_b"/>
</dbReference>
<dbReference type="EC" id="3.2.1.23" evidence="3 6"/>
<feature type="domain" description="Beta-galactosidase C-terminal" evidence="12">
    <location>
        <begin position="652"/>
        <end position="703"/>
    </location>
</feature>
<dbReference type="EMBL" id="PVTL01000006">
    <property type="protein sequence ID" value="PRY67660.1"/>
    <property type="molecule type" value="Genomic_DNA"/>
</dbReference>
<evidence type="ECO:0000256" key="7">
    <source>
        <dbReference type="PIRSR" id="PIRSR001084-1"/>
    </source>
</evidence>
<dbReference type="AlphaFoldDB" id="A0A2T0VBW1"/>
<dbReference type="SUPFAM" id="SSF52317">
    <property type="entry name" value="Class I glutamine amidotransferase-like"/>
    <property type="match status" value="1"/>
</dbReference>
<evidence type="ECO:0000256" key="2">
    <source>
        <dbReference type="ARBA" id="ARBA00005940"/>
    </source>
</evidence>
<feature type="active site" description="Proton donor" evidence="7">
    <location>
        <position position="198"/>
    </location>
</feature>
<dbReference type="Proteomes" id="UP000237983">
    <property type="component" value="Unassembled WGS sequence"/>
</dbReference>
<dbReference type="Gene3D" id="3.40.50.880">
    <property type="match status" value="1"/>
</dbReference>
<dbReference type="InterPro" id="IPR013529">
    <property type="entry name" value="Glyco_hydro_42_N"/>
</dbReference>
<feature type="active site" description="Nucleophile" evidence="7">
    <location>
        <position position="355"/>
    </location>
</feature>
<feature type="binding site" evidence="8">
    <location>
        <position position="197"/>
    </location>
    <ligand>
        <name>substrate</name>
    </ligand>
</feature>
<feature type="domain" description="Glycoside hydrolase family 42 N-terminal" evidence="10">
    <location>
        <begin position="62"/>
        <end position="432"/>
    </location>
</feature>
<organism evidence="13 14">
    <name type="scientific">Glaciihabitans tibetensis</name>
    <dbReference type="NCBI Taxonomy" id="1266600"/>
    <lineage>
        <taxon>Bacteria</taxon>
        <taxon>Bacillati</taxon>
        <taxon>Actinomycetota</taxon>
        <taxon>Actinomycetes</taxon>
        <taxon>Micrococcales</taxon>
        <taxon>Microbacteriaceae</taxon>
        <taxon>Glaciihabitans</taxon>
    </lineage>
</organism>
<evidence type="ECO:0000259" key="12">
    <source>
        <dbReference type="Pfam" id="PF08533"/>
    </source>
</evidence>
<dbReference type="PANTHER" id="PTHR36447">
    <property type="entry name" value="BETA-GALACTOSIDASE GANA"/>
    <property type="match status" value="1"/>
</dbReference>
<feature type="domain" description="Beta-galactosidase trimerisation" evidence="11">
    <location>
        <begin position="444"/>
        <end position="644"/>
    </location>
</feature>
<reference evidence="13 14" key="1">
    <citation type="submission" date="2018-03" db="EMBL/GenBank/DDBJ databases">
        <title>Genomic Encyclopedia of Type Strains, Phase III (KMG-III): the genomes of soil and plant-associated and newly described type strains.</title>
        <authorList>
            <person name="Whitman W."/>
        </authorList>
    </citation>
    <scope>NUCLEOTIDE SEQUENCE [LARGE SCALE GENOMIC DNA]</scope>
    <source>
        <strain evidence="13 14">CGMCC 1.12484</strain>
    </source>
</reference>
<feature type="compositionally biased region" description="Low complexity" evidence="9">
    <location>
        <begin position="31"/>
        <end position="40"/>
    </location>
</feature>
<dbReference type="PANTHER" id="PTHR36447:SF1">
    <property type="entry name" value="BETA-GALACTOSIDASE GANA"/>
    <property type="match status" value="1"/>
</dbReference>
<dbReference type="InterPro" id="IPR013739">
    <property type="entry name" value="Beta_galactosidase_C"/>
</dbReference>
<dbReference type="Gene3D" id="3.20.20.80">
    <property type="entry name" value="Glycosidases"/>
    <property type="match status" value="1"/>
</dbReference>
<evidence type="ECO:0000259" key="11">
    <source>
        <dbReference type="Pfam" id="PF08532"/>
    </source>
</evidence>
<dbReference type="InterPro" id="IPR029062">
    <property type="entry name" value="Class_I_gatase-like"/>
</dbReference>
<proteinExistence type="inferred from homology"/>
<evidence type="ECO:0000256" key="6">
    <source>
        <dbReference type="PIRNR" id="PIRNR001084"/>
    </source>
</evidence>
<sequence>MPTTTTAADASTTVGTTPKADALPGLAPETSAAPSSALFPAPSPAPVRDWPRGTADIRYGGDYNPEQWPREVWIEDIALMKDAGINLVSIGIFSWVLLEPSEGVYDFSFLDDIFSLLADAGIDVDLGTPTAAPPAWFWKKYPQSRPVTRDGLPLAFGSRGMVSPSSPEYRRASVALVEKLAERYASHPALAMWHVHNEYGAPISDSYDDASVTAFRAWLADRYGSLDAVNEAWGTTFWGQRYGQWDEIDAPRTSASITNPTHRLDFQRFTSDALLACFVAERDAIRRFTPDLAVTTNFMATNCPSVDYWKWAKEVDVVANDHYLVAERLDNHIHLAMDADFTRSLAKGKPWMLLEHSTSAVNWQPRNIAKRPGEMARNSLSHMGRGADAIMFFQFRASRYGAEKFHSAMLPHAGTSSRVWREVVQLGADLQRLAAVRGSRVTSRVAILWDIESFWAQDLEWRPSMELGHRERIEAFYTQLYLRGVSVDFAHPRDDLSGYDVVFAPALYLVDRDSAANLDSYVRGGGHLATSFFSGIVDETDTVYAGAFPGALRSTLGIAVEEFLPLHENETVTLDNGMIGSAWSEDLALDGAEAVASFTSGPGAGIPAITRNAHGSGSAWYTSTKLENDDLGRFVSDVLADAGIVSELLPEGLEITTRRTESETYTFLINHSEQPIAAPVQGIDLLTGAASAAEVPARGVSVVLTSATS</sequence>
<dbReference type="GO" id="GO:0009341">
    <property type="term" value="C:beta-galactosidase complex"/>
    <property type="evidence" value="ECO:0007669"/>
    <property type="project" value="InterPro"/>
</dbReference>
<dbReference type="InterPro" id="IPR003476">
    <property type="entry name" value="Glyco_hydro_42"/>
</dbReference>
<name>A0A2T0VBW1_9MICO</name>
<feature type="region of interest" description="Disordered" evidence="9">
    <location>
        <begin position="1"/>
        <end position="50"/>
    </location>
</feature>
<comment type="similarity">
    <text evidence="2 6">Belongs to the glycosyl hydrolase 42 family.</text>
</comment>
<dbReference type="SUPFAM" id="SSF51445">
    <property type="entry name" value="(Trans)glycosidases"/>
    <property type="match status" value="1"/>
</dbReference>
<dbReference type="OrthoDB" id="9800974at2"/>
<gene>
    <name evidence="13" type="ORF">B0I08_106268</name>
</gene>